<feature type="region of interest" description="Disordered" evidence="1">
    <location>
        <begin position="144"/>
        <end position="168"/>
    </location>
</feature>
<protein>
    <submittedName>
        <fullName evidence="2">Uncharacterized protein</fullName>
    </submittedName>
</protein>
<name>A0A9Q1GV84_9CARY</name>
<dbReference type="AlphaFoldDB" id="A0A9Q1GV84"/>
<keyword evidence="3" id="KW-1185">Reference proteome</keyword>
<comment type="caution">
    <text evidence="2">The sequence shown here is derived from an EMBL/GenBank/DDBJ whole genome shotgun (WGS) entry which is preliminary data.</text>
</comment>
<dbReference type="EMBL" id="JAKOGI010001242">
    <property type="protein sequence ID" value="KAJ8426748.1"/>
    <property type="molecule type" value="Genomic_DNA"/>
</dbReference>
<evidence type="ECO:0000256" key="1">
    <source>
        <dbReference type="SAM" id="MobiDB-lite"/>
    </source>
</evidence>
<reference evidence="2" key="1">
    <citation type="submission" date="2022-04" db="EMBL/GenBank/DDBJ databases">
        <title>Carnegiea gigantea Genome sequencing and assembly v2.</title>
        <authorList>
            <person name="Copetti D."/>
            <person name="Sanderson M.J."/>
            <person name="Burquez A."/>
            <person name="Wojciechowski M.F."/>
        </authorList>
    </citation>
    <scope>NUCLEOTIDE SEQUENCE</scope>
    <source>
        <strain evidence="2">SGP5-SGP5p</strain>
        <tissue evidence="2">Aerial part</tissue>
    </source>
</reference>
<dbReference type="OrthoDB" id="1001981at2759"/>
<evidence type="ECO:0000313" key="3">
    <source>
        <dbReference type="Proteomes" id="UP001153076"/>
    </source>
</evidence>
<sequence>MIPRKLALSLYSLPVTHGRLRVIEHNVYITLALPKGPLEVTQAKNETNSSKEFKSLLKRRREQWPERDGVPRSGELVEMITSKVDGREDFKRNFILFVMSTCINGNQRGEVNYLLCYLDRVVFNIRFGKGALEDQLDDIEVPDEGQEVHEEGTSNATPEPTAEAEHDTIQSKIKALLEDAKKQAMKSSPIVVFWQG</sequence>
<evidence type="ECO:0000313" key="2">
    <source>
        <dbReference type="EMBL" id="KAJ8426748.1"/>
    </source>
</evidence>
<organism evidence="2 3">
    <name type="scientific">Carnegiea gigantea</name>
    <dbReference type="NCBI Taxonomy" id="171969"/>
    <lineage>
        <taxon>Eukaryota</taxon>
        <taxon>Viridiplantae</taxon>
        <taxon>Streptophyta</taxon>
        <taxon>Embryophyta</taxon>
        <taxon>Tracheophyta</taxon>
        <taxon>Spermatophyta</taxon>
        <taxon>Magnoliopsida</taxon>
        <taxon>eudicotyledons</taxon>
        <taxon>Gunneridae</taxon>
        <taxon>Pentapetalae</taxon>
        <taxon>Caryophyllales</taxon>
        <taxon>Cactineae</taxon>
        <taxon>Cactaceae</taxon>
        <taxon>Cactoideae</taxon>
        <taxon>Echinocereeae</taxon>
        <taxon>Carnegiea</taxon>
    </lineage>
</organism>
<gene>
    <name evidence="2" type="ORF">Cgig2_029417</name>
</gene>
<proteinExistence type="predicted"/>
<accession>A0A9Q1GV84</accession>
<dbReference type="Proteomes" id="UP001153076">
    <property type="component" value="Unassembled WGS sequence"/>
</dbReference>